<evidence type="ECO:0000256" key="1">
    <source>
        <dbReference type="SAM" id="MobiDB-lite"/>
    </source>
</evidence>
<dbReference type="PANTHER" id="PTHR42070">
    <property type="entry name" value="FILAMENT ASSOCIATED PROTEIN, PUTATIVE (AFU_ORTHOLOGUE AFUA_8G06630)-RELATED"/>
    <property type="match status" value="1"/>
</dbReference>
<feature type="compositionally biased region" description="Polar residues" evidence="1">
    <location>
        <begin position="1"/>
        <end position="11"/>
    </location>
</feature>
<feature type="compositionally biased region" description="Basic and acidic residues" evidence="1">
    <location>
        <begin position="12"/>
        <end position="24"/>
    </location>
</feature>
<accession>W9Y8A6</accession>
<evidence type="ECO:0000313" key="3">
    <source>
        <dbReference type="Proteomes" id="UP000019484"/>
    </source>
</evidence>
<protein>
    <recommendedName>
        <fullName evidence="4">BZIP domain-containing protein</fullName>
    </recommendedName>
</protein>
<evidence type="ECO:0000313" key="2">
    <source>
        <dbReference type="EMBL" id="EXJ85461.1"/>
    </source>
</evidence>
<sequence>MASGDNATPGDSRSKQERVRDNQRRSRARRRQYQTDLQRRLNECHSTCREAALQRAAFADLQAENARLRNLLKSAGFDPDLVGSAGRTGPQSGPQPCRGQASDASSRLLKPKLQSTEQPACQTVYSALQPVLEEQACYVESSFPLSLQGSQSAHNALTVGTHSEDAIQHDFSSPSFPTPAALAQLPSTSLGLFQEWLVGYDTDASSVSSDSSFSCDAFQVPANGPLLPDNGNTVLCSIAKSTIEQYGPTPVQMQGLEARLATAFSRPTAPGLGCRVSSQVLFQVLNEMESPLPQF</sequence>
<dbReference type="PANTHER" id="PTHR42070:SF1">
    <property type="entry name" value="FILAMENT ASSOCIATED PROTEIN, PUTATIVE (AFU_ORTHOLOGUE AFUA_8G06630)-RELATED"/>
    <property type="match status" value="1"/>
</dbReference>
<comment type="caution">
    <text evidence="2">The sequence shown here is derived from an EMBL/GenBank/DDBJ whole genome shotgun (WGS) entry which is preliminary data.</text>
</comment>
<dbReference type="EMBL" id="AMWN01000005">
    <property type="protein sequence ID" value="EXJ85461.1"/>
    <property type="molecule type" value="Genomic_DNA"/>
</dbReference>
<reference evidence="2 3" key="1">
    <citation type="submission" date="2013-03" db="EMBL/GenBank/DDBJ databases">
        <title>The Genome Sequence of Capronia coronata CBS 617.96.</title>
        <authorList>
            <consortium name="The Broad Institute Genomics Platform"/>
            <person name="Cuomo C."/>
            <person name="de Hoog S."/>
            <person name="Gorbushina A."/>
            <person name="Walker B."/>
            <person name="Young S.K."/>
            <person name="Zeng Q."/>
            <person name="Gargeya S."/>
            <person name="Fitzgerald M."/>
            <person name="Haas B."/>
            <person name="Abouelleil A."/>
            <person name="Allen A.W."/>
            <person name="Alvarado L."/>
            <person name="Arachchi H.M."/>
            <person name="Berlin A.M."/>
            <person name="Chapman S.B."/>
            <person name="Gainer-Dewar J."/>
            <person name="Goldberg J."/>
            <person name="Griggs A."/>
            <person name="Gujja S."/>
            <person name="Hansen M."/>
            <person name="Howarth C."/>
            <person name="Imamovic A."/>
            <person name="Ireland A."/>
            <person name="Larimer J."/>
            <person name="McCowan C."/>
            <person name="Murphy C."/>
            <person name="Pearson M."/>
            <person name="Poon T.W."/>
            <person name="Priest M."/>
            <person name="Roberts A."/>
            <person name="Saif S."/>
            <person name="Shea T."/>
            <person name="Sisk P."/>
            <person name="Sykes S."/>
            <person name="Wortman J."/>
            <person name="Nusbaum C."/>
            <person name="Birren B."/>
        </authorList>
    </citation>
    <scope>NUCLEOTIDE SEQUENCE [LARGE SCALE GENOMIC DNA]</scope>
    <source>
        <strain evidence="2 3">CBS 617.96</strain>
    </source>
</reference>
<gene>
    <name evidence="2" type="ORF">A1O1_05825</name>
</gene>
<proteinExistence type="predicted"/>
<dbReference type="STRING" id="1182541.W9Y8A6"/>
<dbReference type="Proteomes" id="UP000019484">
    <property type="component" value="Unassembled WGS sequence"/>
</dbReference>
<dbReference type="HOGENOM" id="CLU_075846_0_0_1"/>
<dbReference type="AlphaFoldDB" id="W9Y8A6"/>
<dbReference type="GeneID" id="19160698"/>
<organism evidence="2 3">
    <name type="scientific">Capronia coronata CBS 617.96</name>
    <dbReference type="NCBI Taxonomy" id="1182541"/>
    <lineage>
        <taxon>Eukaryota</taxon>
        <taxon>Fungi</taxon>
        <taxon>Dikarya</taxon>
        <taxon>Ascomycota</taxon>
        <taxon>Pezizomycotina</taxon>
        <taxon>Eurotiomycetes</taxon>
        <taxon>Chaetothyriomycetidae</taxon>
        <taxon>Chaetothyriales</taxon>
        <taxon>Herpotrichiellaceae</taxon>
        <taxon>Capronia</taxon>
    </lineage>
</organism>
<dbReference type="RefSeq" id="XP_007724899.1">
    <property type="nucleotide sequence ID" value="XM_007726709.1"/>
</dbReference>
<name>W9Y8A6_9EURO</name>
<evidence type="ECO:0008006" key="4">
    <source>
        <dbReference type="Google" id="ProtNLM"/>
    </source>
</evidence>
<dbReference type="eggNOG" id="ENOG502TI4Z">
    <property type="taxonomic scope" value="Eukaryota"/>
</dbReference>
<dbReference type="OrthoDB" id="4505928at2759"/>
<feature type="region of interest" description="Disordered" evidence="1">
    <location>
        <begin position="82"/>
        <end position="114"/>
    </location>
</feature>
<feature type="region of interest" description="Disordered" evidence="1">
    <location>
        <begin position="1"/>
        <end position="40"/>
    </location>
</feature>
<keyword evidence="3" id="KW-1185">Reference proteome</keyword>